<organism evidence="2 3">
    <name type="scientific">Fusarium tricinctum</name>
    <dbReference type="NCBI Taxonomy" id="61284"/>
    <lineage>
        <taxon>Eukaryota</taxon>
        <taxon>Fungi</taxon>
        <taxon>Dikarya</taxon>
        <taxon>Ascomycota</taxon>
        <taxon>Pezizomycotina</taxon>
        <taxon>Sordariomycetes</taxon>
        <taxon>Hypocreomycetidae</taxon>
        <taxon>Hypocreales</taxon>
        <taxon>Nectriaceae</taxon>
        <taxon>Fusarium</taxon>
        <taxon>Fusarium tricinctum species complex</taxon>
    </lineage>
</organism>
<proteinExistence type="predicted"/>
<evidence type="ECO:0000256" key="1">
    <source>
        <dbReference type="SAM" id="Phobius"/>
    </source>
</evidence>
<dbReference type="GO" id="GO:0004467">
    <property type="term" value="F:long-chain fatty acid-CoA ligase activity"/>
    <property type="evidence" value="ECO:0007669"/>
    <property type="project" value="TreeGrafter"/>
</dbReference>
<sequence>MGVFDSLDAGVTSLFGQWNGYSTGLITLLLLVVSYRIISTRDPDVHPMLLARQAVPSSVRNEGESPIYRSQAAPHGMPLNTGLNVKDAGASKWSRGRNGDLRDVWRKAAEGGENGAKGQILTVLGSRNVVDHKLDDITRQINLIGQHVSESGGSRVAIYLSNSIELLVTLFACSFYPNLTAILIPFDVSNDELVSMLRRSTADTLVTAPGAFPFDTVIQAYPSLRQLIWVTDEGSNHMDWNEVPEGSGGNMNVATWQDILRDSPAHAATELPAVDLEKTPSDVVTFWQNGPGEVEEMVSFSQANLVSAISAQLAAVPTKERINPSDLFLPADSLTNVYTLVLTLGALFSNASLALNSVAGKSPDLVLATQGVAPTVLVASPETLLKTHEESTSKLGSALANASHVMSTRSLALEGVHSTSNFLSGFSSSASPSFGTTPGKLRLVFVAERAGSDSPLLSANVLSDLRIFTRARVVYALTAAKVAGAISQTAFYDYRLPTDSKTHFGPPLTSVELFLKDTGAHKTTDDKIEGQIVVRGPCVAGGEVSVGIPGKIRHDNTLAYI</sequence>
<feature type="transmembrane region" description="Helical" evidence="1">
    <location>
        <begin position="20"/>
        <end position="38"/>
    </location>
</feature>
<dbReference type="PANTHER" id="PTHR43272">
    <property type="entry name" value="LONG-CHAIN-FATTY-ACID--COA LIGASE"/>
    <property type="match status" value="1"/>
</dbReference>
<dbReference type="Gene3D" id="3.40.50.12780">
    <property type="entry name" value="N-terminal domain of ligase-like"/>
    <property type="match status" value="1"/>
</dbReference>
<feature type="transmembrane region" description="Helical" evidence="1">
    <location>
        <begin position="164"/>
        <end position="186"/>
    </location>
</feature>
<dbReference type="EMBL" id="JAGPXF010000003">
    <property type="protein sequence ID" value="KAH7252316.1"/>
    <property type="molecule type" value="Genomic_DNA"/>
</dbReference>
<reference evidence="2" key="1">
    <citation type="journal article" date="2021" name="Nat. Commun.">
        <title>Genetic determinants of endophytism in the Arabidopsis root mycobiome.</title>
        <authorList>
            <person name="Mesny F."/>
            <person name="Miyauchi S."/>
            <person name="Thiergart T."/>
            <person name="Pickel B."/>
            <person name="Atanasova L."/>
            <person name="Karlsson M."/>
            <person name="Huettel B."/>
            <person name="Barry K.W."/>
            <person name="Haridas S."/>
            <person name="Chen C."/>
            <person name="Bauer D."/>
            <person name="Andreopoulos W."/>
            <person name="Pangilinan J."/>
            <person name="LaButti K."/>
            <person name="Riley R."/>
            <person name="Lipzen A."/>
            <person name="Clum A."/>
            <person name="Drula E."/>
            <person name="Henrissat B."/>
            <person name="Kohler A."/>
            <person name="Grigoriev I.V."/>
            <person name="Martin F.M."/>
            <person name="Hacquard S."/>
        </authorList>
    </citation>
    <scope>NUCLEOTIDE SEQUENCE</scope>
    <source>
        <strain evidence="2">MPI-SDFR-AT-0068</strain>
    </source>
</reference>
<dbReference type="Proteomes" id="UP000813427">
    <property type="component" value="Unassembled WGS sequence"/>
</dbReference>
<dbReference type="InterPro" id="IPR042099">
    <property type="entry name" value="ANL_N_sf"/>
</dbReference>
<name>A0A8K0WEK9_9HYPO</name>
<keyword evidence="1" id="KW-0812">Transmembrane</keyword>
<dbReference type="PANTHER" id="PTHR43272:SF11">
    <property type="entry name" value="AMP-DEPENDENT SYNTHETASE_LIGASE DOMAIN-CONTAINING PROTEIN"/>
    <property type="match status" value="1"/>
</dbReference>
<comment type="caution">
    <text evidence="2">The sequence shown here is derived from an EMBL/GenBank/DDBJ whole genome shotgun (WGS) entry which is preliminary data.</text>
</comment>
<evidence type="ECO:0008006" key="4">
    <source>
        <dbReference type="Google" id="ProtNLM"/>
    </source>
</evidence>
<evidence type="ECO:0000313" key="2">
    <source>
        <dbReference type="EMBL" id="KAH7252316.1"/>
    </source>
</evidence>
<keyword evidence="1" id="KW-0472">Membrane</keyword>
<gene>
    <name evidence="2" type="ORF">BKA59DRAFT_156055</name>
</gene>
<dbReference type="OrthoDB" id="4138492at2759"/>
<keyword evidence="3" id="KW-1185">Reference proteome</keyword>
<evidence type="ECO:0000313" key="3">
    <source>
        <dbReference type="Proteomes" id="UP000813427"/>
    </source>
</evidence>
<dbReference type="AlphaFoldDB" id="A0A8K0WEK9"/>
<dbReference type="GO" id="GO:0005783">
    <property type="term" value="C:endoplasmic reticulum"/>
    <property type="evidence" value="ECO:0007669"/>
    <property type="project" value="TreeGrafter"/>
</dbReference>
<dbReference type="GO" id="GO:0016020">
    <property type="term" value="C:membrane"/>
    <property type="evidence" value="ECO:0007669"/>
    <property type="project" value="TreeGrafter"/>
</dbReference>
<accession>A0A8K0WEK9</accession>
<protein>
    <recommendedName>
        <fullName evidence="4">AMP-dependent synthetase/ligase domain-containing protein</fullName>
    </recommendedName>
</protein>
<dbReference type="SUPFAM" id="SSF56801">
    <property type="entry name" value="Acetyl-CoA synthetase-like"/>
    <property type="match status" value="1"/>
</dbReference>
<keyword evidence="1" id="KW-1133">Transmembrane helix</keyword>